<accession>A0A5B8IT60</accession>
<evidence type="ECO:0000313" key="3">
    <source>
        <dbReference type="Proteomes" id="UP000318483"/>
    </source>
</evidence>
<evidence type="ECO:0008006" key="4">
    <source>
        <dbReference type="Google" id="ProtNLM"/>
    </source>
</evidence>
<name>A0A5B8IT60_9RHOB</name>
<evidence type="ECO:0000256" key="1">
    <source>
        <dbReference type="SAM" id="SignalP"/>
    </source>
</evidence>
<dbReference type="EMBL" id="CP042261">
    <property type="protein sequence ID" value="QDY68814.1"/>
    <property type="molecule type" value="Genomic_DNA"/>
</dbReference>
<dbReference type="AlphaFoldDB" id="A0A5B8IT60"/>
<dbReference type="PROSITE" id="PS51257">
    <property type="entry name" value="PROKAR_LIPOPROTEIN"/>
    <property type="match status" value="1"/>
</dbReference>
<dbReference type="KEGG" id="lit:FPZ52_03670"/>
<feature type="signal peptide" evidence="1">
    <location>
        <begin position="1"/>
        <end position="16"/>
    </location>
</feature>
<proteinExistence type="predicted"/>
<dbReference type="Proteomes" id="UP000318483">
    <property type="component" value="Chromosome"/>
</dbReference>
<sequence>MRNVMIATGLSLTALAGCTENAAQIPTSPRPEFFQVSQMPDACRHEASVRYAQLPGNIIMEPAVMDTSGGYSVRGTYATTNMQHSIGCRFTANGEYIGLGRV</sequence>
<keyword evidence="1" id="KW-0732">Signal</keyword>
<reference evidence="2 3" key="1">
    <citation type="submission" date="2019-07" db="EMBL/GenBank/DDBJ databases">
        <title>Litoreibacter alkalisoli sp. nov., isolated from saline-alkaline soil.</title>
        <authorList>
            <person name="Wang S."/>
            <person name="Xu L."/>
            <person name="Xing Y.-T."/>
            <person name="Sun J.-Q."/>
        </authorList>
    </citation>
    <scope>NUCLEOTIDE SEQUENCE [LARGE SCALE GENOMIC DNA]</scope>
    <source>
        <strain evidence="2 3">LN3S51</strain>
    </source>
</reference>
<dbReference type="RefSeq" id="WP_146363813.1">
    <property type="nucleotide sequence ID" value="NZ_CP042261.1"/>
</dbReference>
<protein>
    <recommendedName>
        <fullName evidence="4">Lipoprotein</fullName>
    </recommendedName>
</protein>
<gene>
    <name evidence="2" type="ORF">FPZ52_03670</name>
</gene>
<evidence type="ECO:0000313" key="2">
    <source>
        <dbReference type="EMBL" id="QDY68814.1"/>
    </source>
</evidence>
<keyword evidence="3" id="KW-1185">Reference proteome</keyword>
<feature type="chain" id="PRO_5023100513" description="Lipoprotein" evidence="1">
    <location>
        <begin position="17"/>
        <end position="102"/>
    </location>
</feature>
<organism evidence="2 3">
    <name type="scientific">Qingshengfaniella alkalisoli</name>
    <dbReference type="NCBI Taxonomy" id="2599296"/>
    <lineage>
        <taxon>Bacteria</taxon>
        <taxon>Pseudomonadati</taxon>
        <taxon>Pseudomonadota</taxon>
        <taxon>Alphaproteobacteria</taxon>
        <taxon>Rhodobacterales</taxon>
        <taxon>Paracoccaceae</taxon>
        <taxon>Qingshengfaniella</taxon>
    </lineage>
</organism>